<dbReference type="Proteomes" id="UP001519641">
    <property type="component" value="Unassembled WGS sequence"/>
</dbReference>
<evidence type="ECO:0000256" key="1">
    <source>
        <dbReference type="ARBA" id="ARBA00023125"/>
    </source>
</evidence>
<name>A0ABS5VJQ4_9MICO</name>
<dbReference type="InterPro" id="IPR010998">
    <property type="entry name" value="Integrase_recombinase_N"/>
</dbReference>
<evidence type="ECO:0000313" key="2">
    <source>
        <dbReference type="EMBL" id="MBT1588980.1"/>
    </source>
</evidence>
<dbReference type="Gene3D" id="1.10.150.130">
    <property type="match status" value="1"/>
</dbReference>
<reference evidence="2 3" key="1">
    <citation type="submission" date="2021-05" db="EMBL/GenBank/DDBJ databases">
        <title>Whole genome sequence of Curtobacterium flaccumfaciens pv. flaccumfaciens strain CFBP 8819.</title>
        <authorList>
            <person name="Osdaghi E."/>
            <person name="Taghouti G."/>
            <person name="Portier P."/>
            <person name="Fazliarab A."/>
            <person name="Taghavi S.M."/>
            <person name="Briand M."/>
            <person name="Le-Saux M."/>
            <person name="Jacques M.-A."/>
        </authorList>
    </citation>
    <scope>NUCLEOTIDE SEQUENCE [LARGE SCALE GENOMIC DNA]</scope>
    <source>
        <strain evidence="2 3">CFBP 8819</strain>
    </source>
</reference>
<dbReference type="RefSeq" id="WP_163343929.1">
    <property type="nucleotide sequence ID" value="NZ_JAHEWO010000023.1"/>
</dbReference>
<organism evidence="2 3">
    <name type="scientific">Curtobacterium aurantiacum</name>
    <dbReference type="NCBI Taxonomy" id="3236919"/>
    <lineage>
        <taxon>Bacteria</taxon>
        <taxon>Bacillati</taxon>
        <taxon>Actinomycetota</taxon>
        <taxon>Actinomycetes</taxon>
        <taxon>Micrococcales</taxon>
        <taxon>Microbacteriaceae</taxon>
        <taxon>Curtobacterium</taxon>
    </lineage>
</organism>
<gene>
    <name evidence="2" type="ORF">KK097_14280</name>
</gene>
<protein>
    <recommendedName>
        <fullName evidence="4">Recombinase</fullName>
    </recommendedName>
</protein>
<accession>A0ABS5VJQ4</accession>
<evidence type="ECO:0008006" key="4">
    <source>
        <dbReference type="Google" id="ProtNLM"/>
    </source>
</evidence>
<dbReference type="EMBL" id="JAHEWS010000024">
    <property type="protein sequence ID" value="MBT1588980.1"/>
    <property type="molecule type" value="Genomic_DNA"/>
</dbReference>
<keyword evidence="1" id="KW-0238">DNA-binding</keyword>
<dbReference type="SUPFAM" id="SSF47823">
    <property type="entry name" value="lambda integrase-like, N-terminal domain"/>
    <property type="match status" value="1"/>
</dbReference>
<proteinExistence type="predicted"/>
<sequence length="305" mass="33402">MEILLEAHWDRFVAWCSVTGQEPLPAAPATVAQFLTRFPGGASTQRLRRRAIRAHHLAAGLADPIPTVPARVWPRPDAPDHTAVGEVLAVIPKYRYPIGLRGRRDAFLIVLLGVLHLTRQQAQAIMADDVAVTSIVRIRGTVVPSADDPAACPACAVTRWLRIVGLVWAGFRGDVIGLLDPTKGNLDQHDCEQPLPGQWRRAEQLLLPLDVHGWARTGVTLSGRSMTSIIPTRRAATAHETDREAVGPIVRQPSRFAQLTLQETYDELGAADATADDILSRITALWRDARALDAAFELNPQHTEP</sequence>
<comment type="caution">
    <text evidence="2">The sequence shown here is derived from an EMBL/GenBank/DDBJ whole genome shotgun (WGS) entry which is preliminary data.</text>
</comment>
<evidence type="ECO:0000313" key="3">
    <source>
        <dbReference type="Proteomes" id="UP001519641"/>
    </source>
</evidence>
<keyword evidence="3" id="KW-1185">Reference proteome</keyword>